<accession>A0ABP7VV20</accession>
<dbReference type="PANTHER" id="PTHR32114">
    <property type="entry name" value="ABC TRANSPORTER ABCH.3"/>
    <property type="match status" value="1"/>
</dbReference>
<dbReference type="EMBL" id="BAABCT010000005">
    <property type="protein sequence ID" value="GAA4074559.1"/>
    <property type="molecule type" value="Genomic_DNA"/>
</dbReference>
<keyword evidence="1" id="KW-0175">Coiled coil</keyword>
<dbReference type="Pfam" id="PF13558">
    <property type="entry name" value="SbcC_Walker_B"/>
    <property type="match status" value="1"/>
</dbReference>
<dbReference type="Gene3D" id="3.40.50.300">
    <property type="entry name" value="P-loop containing nucleotide triphosphate hydrolases"/>
    <property type="match status" value="2"/>
</dbReference>
<sequence>MKICKVKFKNIHSLKGEHEIDFENGVLGEAGLFVITGATGTGKSSILDVITLALFNRIPRIDSPITESIIEKEGVILTKNVPDCFAEIEYEVKGIKYRSNWSIRRTRTGSLDSRKQDLTDVETNQIIVSGIKDVVKKNEELIGLNFDQFVQSMILAQGQFSKLLLAKKDERNLILEKITGSSVYRKIGMLVFERHKEVTNLVATQRTKMGETVLLEQEAIDSINADIIEKKPLLEAENIKHKSFNDKKVLKESIQKNILIKEKNQVDWNAFLEIKKTFAPKENQLAIHNDLVIFRDEMNQIESHKNTASKLSETILTLDEHCKAFVTQKATNIILVSKLVGKTIPEADLEVELDLFLKQVVVLQNEEHTKFSNKEQEFQRLKDRLEVLVAYGISLNINDELTEKIQEELNSISTIIKQSGLNMVEEVLSKKTEFANLILPATQLIGSRQLYDSKKDAIETLMKSISSHKENLSDAIESEKVLKLKIDDLVLKVRTASTELEDWKSRKSLDQHRNELEDGKPCPLCGSENHPYSENIEEALINALQEKWEALSSELNQSEKEYSILNTKIKAFQDNIISDNSKLETLNTDFTITETSVKNLCNKLKWDLNVAIIEWEDELQKYQYKQNELDILEKKFHALKSLQDLKKCYDDYLLLNEEYIKAKDVRISIYNGDDINEEVNALKTNFVQITTALKGLILQIEDHQENLKIAIDSQKSLSEILFPKLEERGINSLEELKSKLLDEANAAQIRNESLKIKTREAELKTIIAATNKTLEEENKLDDTSITLDELIEMLPKLSEAISELQKHIWDQEQKIKVNEENKQRLQKSQETLDALLKDLSLWSKMNALIGDAKGKTFSNFVQDLTLRQLIEYGNKRLVGFSDRYLLEVANDSDALQVIDTYMGNSKRSVSSLSGGETFKLSLALAFGLSDLAARNVNIESLFIDEGFGSLDPESLDQAITILENMQNESNKSIGIISHVGELKDRIGTKIKLLKTGAGYSTIEIE</sequence>
<reference evidence="3" key="1">
    <citation type="journal article" date="2019" name="Int. J. Syst. Evol. Microbiol.">
        <title>The Global Catalogue of Microorganisms (GCM) 10K type strain sequencing project: providing services to taxonomists for standard genome sequencing and annotation.</title>
        <authorList>
            <consortium name="The Broad Institute Genomics Platform"/>
            <consortium name="The Broad Institute Genome Sequencing Center for Infectious Disease"/>
            <person name="Wu L."/>
            <person name="Ma J."/>
        </authorList>
    </citation>
    <scope>NUCLEOTIDE SEQUENCE [LARGE SCALE GENOMIC DNA]</scope>
    <source>
        <strain evidence="3">JCM 17069</strain>
    </source>
</reference>
<feature type="coiled-coil region" evidence="1">
    <location>
        <begin position="541"/>
        <end position="575"/>
    </location>
</feature>
<proteinExistence type="predicted"/>
<evidence type="ECO:0000313" key="3">
    <source>
        <dbReference type="Proteomes" id="UP001500367"/>
    </source>
</evidence>
<name>A0ABP7VV20_9FLAO</name>
<evidence type="ECO:0000256" key="1">
    <source>
        <dbReference type="SAM" id="Coils"/>
    </source>
</evidence>
<dbReference type="SUPFAM" id="SSF52540">
    <property type="entry name" value="P-loop containing nucleoside triphosphate hydrolases"/>
    <property type="match status" value="1"/>
</dbReference>
<protein>
    <submittedName>
        <fullName evidence="2">AAA family ATPase</fullName>
    </submittedName>
</protein>
<dbReference type="PANTHER" id="PTHR32114:SF2">
    <property type="entry name" value="ABC TRANSPORTER ABCH.3"/>
    <property type="match status" value="1"/>
</dbReference>
<evidence type="ECO:0000313" key="2">
    <source>
        <dbReference type="EMBL" id="GAA4074559.1"/>
    </source>
</evidence>
<dbReference type="RefSeq" id="WP_344816585.1">
    <property type="nucleotide sequence ID" value="NZ_BAABCT010000005.1"/>
</dbReference>
<dbReference type="Proteomes" id="UP001500367">
    <property type="component" value="Unassembled WGS sequence"/>
</dbReference>
<comment type="caution">
    <text evidence="2">The sequence shown here is derived from an EMBL/GenBank/DDBJ whole genome shotgun (WGS) entry which is preliminary data.</text>
</comment>
<gene>
    <name evidence="2" type="ORF">GCM10022389_20150</name>
</gene>
<keyword evidence="3" id="KW-1185">Reference proteome</keyword>
<organism evidence="2 3">
    <name type="scientific">Flavobacterium cheonanense</name>
    <dbReference type="NCBI Taxonomy" id="706183"/>
    <lineage>
        <taxon>Bacteria</taxon>
        <taxon>Pseudomonadati</taxon>
        <taxon>Bacteroidota</taxon>
        <taxon>Flavobacteriia</taxon>
        <taxon>Flavobacteriales</taxon>
        <taxon>Flavobacteriaceae</taxon>
        <taxon>Flavobacterium</taxon>
    </lineage>
</organism>
<feature type="coiled-coil region" evidence="1">
    <location>
        <begin position="730"/>
        <end position="838"/>
    </location>
</feature>
<dbReference type="InterPro" id="IPR027417">
    <property type="entry name" value="P-loop_NTPase"/>
</dbReference>